<keyword evidence="15" id="KW-1185">Reference proteome</keyword>
<dbReference type="EC" id="5.1.3.2" evidence="5 10"/>
<evidence type="ECO:0000256" key="8">
    <source>
        <dbReference type="ARBA" id="ARBA00023144"/>
    </source>
</evidence>
<proteinExistence type="inferred from homology"/>
<dbReference type="GO" id="GO:0006012">
    <property type="term" value="P:galactose metabolic process"/>
    <property type="evidence" value="ECO:0007669"/>
    <property type="project" value="UniProtKB-UniPathway"/>
</dbReference>
<comment type="pathway">
    <text evidence="3 10">Carbohydrate metabolism; galactose metabolism.</text>
</comment>
<dbReference type="PANTHER" id="PTHR43725">
    <property type="entry name" value="UDP-GLUCOSE 4-EPIMERASE"/>
    <property type="match status" value="1"/>
</dbReference>
<keyword evidence="7 10" id="KW-0520">NAD</keyword>
<dbReference type="RefSeq" id="WP_007111010.1">
    <property type="nucleotide sequence ID" value="NZ_JH393257.1"/>
</dbReference>
<dbReference type="InterPro" id="IPR001509">
    <property type="entry name" value="Epimerase_deHydtase"/>
</dbReference>
<dbReference type="UniPathway" id="UPA00214"/>
<dbReference type="STRING" id="1072583.KUC_0018"/>
<evidence type="ECO:0000256" key="10">
    <source>
        <dbReference type="RuleBase" id="RU366046"/>
    </source>
</evidence>
<evidence type="ECO:0000313" key="13">
    <source>
        <dbReference type="EMBL" id="OZT73688.1"/>
    </source>
</evidence>
<evidence type="ECO:0000256" key="2">
    <source>
        <dbReference type="ARBA" id="ARBA00001911"/>
    </source>
</evidence>
<reference evidence="13 15" key="2">
    <citation type="submission" date="2017-07" db="EMBL/GenBank/DDBJ databases">
        <title>Shotgun whole genome sequences of three halophilic bacterial isolates.</title>
        <authorList>
            <person name="Pozzo T."/>
            <person name="Higdon S.M."/>
            <person name="Quillaguaman J."/>
        </authorList>
    </citation>
    <scope>NUCLEOTIDE SEQUENCE [LARGE SCALE GENOMIC DNA]</scope>
    <source>
        <strain evidence="13 15">LC1</strain>
    </source>
</reference>
<comment type="catalytic activity">
    <reaction evidence="1 10">
        <text>UDP-alpha-D-glucose = UDP-alpha-D-galactose</text>
        <dbReference type="Rhea" id="RHEA:22168"/>
        <dbReference type="ChEBI" id="CHEBI:58885"/>
        <dbReference type="ChEBI" id="CHEBI:66914"/>
        <dbReference type="EC" id="5.1.3.2"/>
    </reaction>
</comment>
<evidence type="ECO:0000256" key="7">
    <source>
        <dbReference type="ARBA" id="ARBA00023027"/>
    </source>
</evidence>
<dbReference type="AlphaFoldDB" id="A0A265DXF9"/>
<comment type="subunit">
    <text evidence="10">Homodimer.</text>
</comment>
<dbReference type="GO" id="GO:0003978">
    <property type="term" value="F:UDP-glucose 4-epimerase activity"/>
    <property type="evidence" value="ECO:0007669"/>
    <property type="project" value="UniProtKB-UniRule"/>
</dbReference>
<protein>
    <recommendedName>
        <fullName evidence="6 10">UDP-glucose 4-epimerase</fullName>
        <ecNumber evidence="5 10">5.1.3.2</ecNumber>
    </recommendedName>
</protein>
<sequence>MKILVTGGAGYIGSHTLVELAAAEFDFVVLDNLCNSSLVSLQRVEAIIGKPVTFVEGDIHDAALLKQVFADYSIAAVVHFAGLKSVGESVAQPLRYYENNVYGSQVLFKAMTDAGVFNVVFSSSATVYGEPAEIPISENCPVGRPINPYGRSKLMVEDILCDLAIADPRWRIALLRYFNPVGAHESGTIGEGPNGIPNNLLPFITQVAVGKLPQLSVFGGDYPTHDGTGIRDYIHVVDLAQGHVAALRYLQDHTGVHTWNLGTGQGYSVLDMIKAFEATSGVSVPYKVVGRRDGDIAVCYSNPAKAMAELGWQAQLGLERMIADAWRWQSHNPSGYKDER</sequence>
<dbReference type="EMBL" id="JH393257">
    <property type="protein sequence ID" value="EHJ93074.1"/>
    <property type="molecule type" value="Genomic_DNA"/>
</dbReference>
<dbReference type="SUPFAM" id="SSF51735">
    <property type="entry name" value="NAD(P)-binding Rossmann-fold domains"/>
    <property type="match status" value="1"/>
</dbReference>
<dbReference type="Gene3D" id="3.40.50.720">
    <property type="entry name" value="NAD(P)-binding Rossmann-like Domain"/>
    <property type="match status" value="1"/>
</dbReference>
<evidence type="ECO:0000256" key="5">
    <source>
        <dbReference type="ARBA" id="ARBA00013189"/>
    </source>
</evidence>
<keyword evidence="10" id="KW-0119">Carbohydrate metabolism</keyword>
<feature type="domain" description="NAD-dependent epimerase/dehydratase" evidence="11">
    <location>
        <begin position="3"/>
        <end position="262"/>
    </location>
</feature>
<name>A0A265DXF9_9GAMM</name>
<dbReference type="InterPro" id="IPR036291">
    <property type="entry name" value="NAD(P)-bd_dom_sf"/>
</dbReference>
<reference evidence="12 14" key="1">
    <citation type="submission" date="2011-10" db="EMBL/GenBank/DDBJ databases">
        <authorList>
            <person name="Quillaguamn J."/>
            <person name="Guzmn D."/>
            <person name="Balderrama-Subieta A."/>
            <person name="Cardona-Ortuo C."/>
            <person name="Guevara-Martnez M."/>
            <person name="Callisaya-Quispe N."/>
        </authorList>
    </citation>
    <scope>NUCLEOTIDE SEQUENCE [LARGE SCALE GENOMIC DNA]</scope>
    <source>
        <strain evidence="12 14">LC1</strain>
    </source>
</reference>
<evidence type="ECO:0000256" key="9">
    <source>
        <dbReference type="ARBA" id="ARBA00023235"/>
    </source>
</evidence>
<dbReference type="NCBIfam" id="TIGR01179">
    <property type="entry name" value="galE"/>
    <property type="match status" value="1"/>
</dbReference>
<keyword evidence="9 10" id="KW-0413">Isomerase</keyword>
<organism evidence="12 14">
    <name type="scientific">Vreelandella boliviensis LC1</name>
    <dbReference type="NCBI Taxonomy" id="1072583"/>
    <lineage>
        <taxon>Bacteria</taxon>
        <taxon>Pseudomonadati</taxon>
        <taxon>Pseudomonadota</taxon>
        <taxon>Gammaproteobacteria</taxon>
        <taxon>Oceanospirillales</taxon>
        <taxon>Halomonadaceae</taxon>
        <taxon>Vreelandella</taxon>
    </lineage>
</organism>
<evidence type="ECO:0000313" key="15">
    <source>
        <dbReference type="Proteomes" id="UP000216538"/>
    </source>
</evidence>
<dbReference type="Gene3D" id="3.90.25.10">
    <property type="entry name" value="UDP-galactose 4-epimerase, domain 1"/>
    <property type="match status" value="1"/>
</dbReference>
<dbReference type="PANTHER" id="PTHR43725:SF47">
    <property type="entry name" value="UDP-GLUCOSE 4-EPIMERASE"/>
    <property type="match status" value="1"/>
</dbReference>
<evidence type="ECO:0000313" key="14">
    <source>
        <dbReference type="Proteomes" id="UP000005756"/>
    </source>
</evidence>
<evidence type="ECO:0000256" key="1">
    <source>
        <dbReference type="ARBA" id="ARBA00000083"/>
    </source>
</evidence>
<evidence type="ECO:0000256" key="6">
    <source>
        <dbReference type="ARBA" id="ARBA00018569"/>
    </source>
</evidence>
<dbReference type="Proteomes" id="UP000005756">
    <property type="component" value="Unassembled WGS sequence"/>
</dbReference>
<keyword evidence="8" id="KW-0299">Galactose metabolism</keyword>
<comment type="similarity">
    <text evidence="4 10">Belongs to the NAD(P)-dependent epimerase/dehydratase family.</text>
</comment>
<dbReference type="Pfam" id="PF01370">
    <property type="entry name" value="Epimerase"/>
    <property type="match status" value="1"/>
</dbReference>
<gene>
    <name evidence="13" type="primary">galE</name>
    <name evidence="13" type="ORF">CE457_11880</name>
    <name evidence="12" type="ORF">KUC_0018</name>
</gene>
<evidence type="ECO:0000313" key="12">
    <source>
        <dbReference type="EMBL" id="EHJ93074.1"/>
    </source>
</evidence>
<dbReference type="Proteomes" id="UP000216538">
    <property type="component" value="Unassembled WGS sequence"/>
</dbReference>
<dbReference type="InterPro" id="IPR005886">
    <property type="entry name" value="UDP_G4E"/>
</dbReference>
<accession>A0A265DXF9</accession>
<dbReference type="EMBL" id="NPEY01000008">
    <property type="protein sequence ID" value="OZT73688.1"/>
    <property type="molecule type" value="Genomic_DNA"/>
</dbReference>
<dbReference type="CDD" id="cd05247">
    <property type="entry name" value="UDP_G4E_1_SDR_e"/>
    <property type="match status" value="1"/>
</dbReference>
<evidence type="ECO:0000259" key="11">
    <source>
        <dbReference type="Pfam" id="PF01370"/>
    </source>
</evidence>
<dbReference type="GO" id="GO:0005829">
    <property type="term" value="C:cytosol"/>
    <property type="evidence" value="ECO:0007669"/>
    <property type="project" value="TreeGrafter"/>
</dbReference>
<evidence type="ECO:0000256" key="4">
    <source>
        <dbReference type="ARBA" id="ARBA00007637"/>
    </source>
</evidence>
<comment type="cofactor">
    <cofactor evidence="2 10">
        <name>NAD(+)</name>
        <dbReference type="ChEBI" id="CHEBI:57540"/>
    </cofactor>
</comment>
<dbReference type="NCBIfam" id="NF007956">
    <property type="entry name" value="PRK10675.1"/>
    <property type="match status" value="1"/>
</dbReference>
<evidence type="ECO:0000256" key="3">
    <source>
        <dbReference type="ARBA" id="ARBA00004947"/>
    </source>
</evidence>
<dbReference type="OrthoDB" id="9803010at2"/>